<dbReference type="InterPro" id="IPR049052">
    <property type="entry name" value="nSTAND1"/>
</dbReference>
<reference evidence="3" key="1">
    <citation type="submission" date="2018-12" db="EMBL/GenBank/DDBJ databases">
        <title>Genome sequence of Microcystis aeruginosa NIES-4285.</title>
        <authorList>
            <person name="Tanabe Y."/>
        </authorList>
    </citation>
    <scope>NUCLEOTIDE SEQUENCE [LARGE SCALE GENOMIC DNA]</scope>
    <source>
        <strain evidence="3">NIES-4285</strain>
    </source>
</reference>
<comment type="caution">
    <text evidence="2">The sequence shown here is derived from an EMBL/GenBank/DDBJ whole genome shotgun (WGS) entry which is preliminary data.</text>
</comment>
<dbReference type="EMBL" id="BIFY01000131">
    <property type="protein sequence ID" value="GCE62398.1"/>
    <property type="molecule type" value="Genomic_DNA"/>
</dbReference>
<protein>
    <recommendedName>
        <fullName evidence="1">Novel STAND NTPase 1 domain-containing protein</fullName>
    </recommendedName>
</protein>
<dbReference type="RefSeq" id="WP_253845453.1">
    <property type="nucleotide sequence ID" value="NZ_BIFY01000131.1"/>
</dbReference>
<proteinExistence type="predicted"/>
<accession>A0A402DJR4</accession>
<dbReference type="InterPro" id="IPR027417">
    <property type="entry name" value="P-loop_NTPase"/>
</dbReference>
<evidence type="ECO:0000313" key="3">
    <source>
        <dbReference type="Proteomes" id="UP000289660"/>
    </source>
</evidence>
<name>A0A402DJR4_MICAE</name>
<evidence type="ECO:0000313" key="2">
    <source>
        <dbReference type="EMBL" id="GCE62398.1"/>
    </source>
</evidence>
<gene>
    <name evidence="2" type="ORF">MiAbB_04344</name>
</gene>
<dbReference type="Proteomes" id="UP000289660">
    <property type="component" value="Unassembled WGS sequence"/>
</dbReference>
<feature type="domain" description="Novel STAND NTPase 1" evidence="1">
    <location>
        <begin position="56"/>
        <end position="341"/>
    </location>
</feature>
<dbReference type="Gene3D" id="3.40.50.300">
    <property type="entry name" value="P-loop containing nucleotide triphosphate hydrolases"/>
    <property type="match status" value="1"/>
</dbReference>
<dbReference type="AlphaFoldDB" id="A0A402DJR4"/>
<organism evidence="2 3">
    <name type="scientific">Microcystis aeruginosa NIES-4285</name>
    <dbReference type="NCBI Taxonomy" id="2497681"/>
    <lineage>
        <taxon>Bacteria</taxon>
        <taxon>Bacillati</taxon>
        <taxon>Cyanobacteriota</taxon>
        <taxon>Cyanophyceae</taxon>
        <taxon>Oscillatoriophycideae</taxon>
        <taxon>Chroococcales</taxon>
        <taxon>Microcystaceae</taxon>
        <taxon>Microcystis</taxon>
    </lineage>
</organism>
<evidence type="ECO:0000259" key="1">
    <source>
        <dbReference type="Pfam" id="PF20703"/>
    </source>
</evidence>
<sequence length="346" mass="38854">MSEPSEIQQNITEAQYAATSGTGNATITITNYYYREEARIAPADSADVADDNLPCPYRGLFHFGPGDAEYFFGRKSFITNLFQATQTRNFIPLLGASGSGKSSVVFAGLVPKLQQEGHWQFTHFRPSSDPFHALALALVPLYTTNLNETERLAQARQLANYLRDGDIPLADVVAQIQQNYPSERVLVIADQFEELYTLCPDETIRRNFLDKLTTFPFERVGMVLVLTMRADFLGNALSYRPFADVLQNTDLKLGPMNREELTEVIEKPAQKLGVTLEAGLVKRILDDVESEPGNLPLLEFALTELWQRRQGKELTHLAYTEIGEVQGALARHANEEYDNSNSHFKK</sequence>
<dbReference type="SUPFAM" id="SSF52540">
    <property type="entry name" value="P-loop containing nucleoside triphosphate hydrolases"/>
    <property type="match status" value="1"/>
</dbReference>
<dbReference type="Pfam" id="PF20703">
    <property type="entry name" value="nSTAND1"/>
    <property type="match status" value="1"/>
</dbReference>